<dbReference type="SUPFAM" id="SSF144083">
    <property type="entry name" value="Magnesium transport protein CorA, transmembrane region"/>
    <property type="match status" value="1"/>
</dbReference>
<feature type="region of interest" description="Disordered" evidence="9">
    <location>
        <begin position="528"/>
        <end position="590"/>
    </location>
</feature>
<evidence type="ECO:0000256" key="6">
    <source>
        <dbReference type="ARBA" id="ARBA00022989"/>
    </source>
</evidence>
<keyword evidence="5" id="KW-0256">Endoplasmic reticulum</keyword>
<dbReference type="InterPro" id="IPR052374">
    <property type="entry name" value="SERAC1"/>
</dbReference>
<evidence type="ECO:0000313" key="11">
    <source>
        <dbReference type="EMBL" id="EFQ30868.1"/>
    </source>
</evidence>
<dbReference type="HOGENOM" id="CLU_002786_0_0_1"/>
<feature type="region of interest" description="Disordered" evidence="9">
    <location>
        <begin position="478"/>
        <end position="514"/>
    </location>
</feature>
<evidence type="ECO:0000256" key="5">
    <source>
        <dbReference type="ARBA" id="ARBA00022824"/>
    </source>
</evidence>
<keyword evidence="6 10" id="KW-1133">Transmembrane helix</keyword>
<comment type="subcellular location">
    <subcellularLocation>
        <location evidence="3">Endoplasmic reticulum</location>
    </subcellularLocation>
    <subcellularLocation>
        <location evidence="1">Membrane</location>
        <topology evidence="1">Multi-pass membrane protein</topology>
    </subcellularLocation>
    <subcellularLocation>
        <location evidence="2">Mitochondrion</location>
    </subcellularLocation>
</comment>
<evidence type="ECO:0000256" key="3">
    <source>
        <dbReference type="ARBA" id="ARBA00004240"/>
    </source>
</evidence>
<organism evidence="12">
    <name type="scientific">Colletotrichum graminicola (strain M1.001 / M2 / FGSC 10212)</name>
    <name type="common">Maize anthracnose fungus</name>
    <name type="synonym">Glomerella graminicola</name>
    <dbReference type="NCBI Taxonomy" id="645133"/>
    <lineage>
        <taxon>Eukaryota</taxon>
        <taxon>Fungi</taxon>
        <taxon>Dikarya</taxon>
        <taxon>Ascomycota</taxon>
        <taxon>Pezizomycotina</taxon>
        <taxon>Sordariomycetes</taxon>
        <taxon>Hypocreomycetidae</taxon>
        <taxon>Glomerellales</taxon>
        <taxon>Glomerellaceae</taxon>
        <taxon>Colletotrichum</taxon>
        <taxon>Colletotrichum graminicola species complex</taxon>
    </lineage>
</organism>
<accession>E3QJ30</accession>
<dbReference type="eggNOG" id="ENOG502SJBC">
    <property type="taxonomic scope" value="Eukaryota"/>
</dbReference>
<evidence type="ECO:0000256" key="4">
    <source>
        <dbReference type="ARBA" id="ARBA00022692"/>
    </source>
</evidence>
<dbReference type="GO" id="GO:0016020">
    <property type="term" value="C:membrane"/>
    <property type="evidence" value="ECO:0007669"/>
    <property type="project" value="UniProtKB-SubCell"/>
</dbReference>
<feature type="transmembrane region" description="Helical" evidence="10">
    <location>
        <begin position="1115"/>
        <end position="1138"/>
    </location>
</feature>
<dbReference type="GO" id="GO:0005739">
    <property type="term" value="C:mitochondrion"/>
    <property type="evidence" value="ECO:0007669"/>
    <property type="project" value="UniProtKB-SubCell"/>
</dbReference>
<dbReference type="EMBL" id="GG697351">
    <property type="protein sequence ID" value="EFQ30868.1"/>
    <property type="molecule type" value="Genomic_DNA"/>
</dbReference>
<reference evidence="12" key="1">
    <citation type="journal article" date="2012" name="Nat. Genet.">
        <title>Lifestyle transitions in plant pathogenic Colletotrichum fungi deciphered by genome and transcriptome analyses.</title>
        <authorList>
            <person name="O'Connell R.J."/>
            <person name="Thon M.R."/>
            <person name="Hacquard S."/>
            <person name="Amyotte S.G."/>
            <person name="Kleemann J."/>
            <person name="Torres M.F."/>
            <person name="Damm U."/>
            <person name="Buiate E.A."/>
            <person name="Epstein L."/>
            <person name="Alkan N."/>
            <person name="Altmueller J."/>
            <person name="Alvarado-Balderrama L."/>
            <person name="Bauser C.A."/>
            <person name="Becker C."/>
            <person name="Birren B.W."/>
            <person name="Chen Z."/>
            <person name="Choi J."/>
            <person name="Crouch J.A."/>
            <person name="Duvick J.P."/>
            <person name="Farman M.A."/>
            <person name="Gan P."/>
            <person name="Heiman D."/>
            <person name="Henrissat B."/>
            <person name="Howard R.J."/>
            <person name="Kabbage M."/>
            <person name="Koch C."/>
            <person name="Kracher B."/>
            <person name="Kubo Y."/>
            <person name="Law A.D."/>
            <person name="Lebrun M.-H."/>
            <person name="Lee Y.-H."/>
            <person name="Miyara I."/>
            <person name="Moore N."/>
            <person name="Neumann U."/>
            <person name="Nordstroem K."/>
            <person name="Panaccione D.G."/>
            <person name="Panstruga R."/>
            <person name="Place M."/>
            <person name="Proctor R.H."/>
            <person name="Prusky D."/>
            <person name="Rech G."/>
            <person name="Reinhardt R."/>
            <person name="Rollins J.A."/>
            <person name="Rounsley S."/>
            <person name="Schardl C.L."/>
            <person name="Schwartz D.C."/>
            <person name="Shenoy N."/>
            <person name="Shirasu K."/>
            <person name="Sikhakolli U.R."/>
            <person name="Stueber K."/>
            <person name="Sukno S.A."/>
            <person name="Sweigard J.A."/>
            <person name="Takano Y."/>
            <person name="Takahara H."/>
            <person name="Trail F."/>
            <person name="van der Does H.C."/>
            <person name="Voll L.M."/>
            <person name="Will I."/>
            <person name="Young S."/>
            <person name="Zeng Q."/>
            <person name="Zhang J."/>
            <person name="Zhou S."/>
            <person name="Dickman M.B."/>
            <person name="Schulze-Lefert P."/>
            <person name="Ver Loren van Themaat E."/>
            <person name="Ma L.-J."/>
            <person name="Vaillancourt L.J."/>
        </authorList>
    </citation>
    <scope>NUCLEOTIDE SEQUENCE [LARGE SCALE GENOMIC DNA]</scope>
    <source>
        <strain evidence="12">M1.001 / M2 / FGSC 10212</strain>
    </source>
</reference>
<protein>
    <recommendedName>
        <fullName evidence="13">DUF676 domain-containing protein</fullName>
    </recommendedName>
</protein>
<feature type="region of interest" description="Disordered" evidence="9">
    <location>
        <begin position="807"/>
        <end position="842"/>
    </location>
</feature>
<name>E3QJ30_COLGM</name>
<evidence type="ECO:0000256" key="8">
    <source>
        <dbReference type="ARBA" id="ARBA00023136"/>
    </source>
</evidence>
<feature type="region of interest" description="Disordered" evidence="9">
    <location>
        <begin position="443"/>
        <end position="464"/>
    </location>
</feature>
<dbReference type="PANTHER" id="PTHR48182">
    <property type="entry name" value="PROTEIN SERAC1"/>
    <property type="match status" value="1"/>
</dbReference>
<feature type="region of interest" description="Disordered" evidence="9">
    <location>
        <begin position="935"/>
        <end position="970"/>
    </location>
</feature>
<dbReference type="Gene3D" id="3.40.50.1820">
    <property type="entry name" value="alpha/beta hydrolase"/>
    <property type="match status" value="1"/>
</dbReference>
<evidence type="ECO:0000313" key="12">
    <source>
        <dbReference type="Proteomes" id="UP000008782"/>
    </source>
</evidence>
<feature type="transmembrane region" description="Helical" evidence="10">
    <location>
        <begin position="1079"/>
        <end position="1103"/>
    </location>
</feature>
<dbReference type="Pfam" id="PF01544">
    <property type="entry name" value="CorA"/>
    <property type="match status" value="1"/>
</dbReference>
<feature type="compositionally biased region" description="Low complexity" evidence="9">
    <location>
        <begin position="539"/>
        <end position="552"/>
    </location>
</feature>
<dbReference type="Gene3D" id="1.20.58.340">
    <property type="entry name" value="Magnesium transport protein CorA, transmembrane region"/>
    <property type="match status" value="1"/>
</dbReference>
<keyword evidence="8 10" id="KW-0472">Membrane</keyword>
<proteinExistence type="predicted"/>
<feature type="compositionally biased region" description="Polar residues" evidence="9">
    <location>
        <begin position="809"/>
        <end position="828"/>
    </location>
</feature>
<dbReference type="GO" id="GO:0046873">
    <property type="term" value="F:metal ion transmembrane transporter activity"/>
    <property type="evidence" value="ECO:0007669"/>
    <property type="project" value="InterPro"/>
</dbReference>
<dbReference type="Proteomes" id="UP000008782">
    <property type="component" value="Unassembled WGS sequence"/>
</dbReference>
<evidence type="ECO:0000256" key="7">
    <source>
        <dbReference type="ARBA" id="ARBA00023128"/>
    </source>
</evidence>
<dbReference type="InterPro" id="IPR045863">
    <property type="entry name" value="CorA_TM1_TM2"/>
</dbReference>
<dbReference type="PANTHER" id="PTHR48182:SF2">
    <property type="entry name" value="PROTEIN SERAC1"/>
    <property type="match status" value="1"/>
</dbReference>
<feature type="compositionally biased region" description="Basic and acidic residues" evidence="9">
    <location>
        <begin position="445"/>
        <end position="460"/>
    </location>
</feature>
<dbReference type="InterPro" id="IPR002523">
    <property type="entry name" value="MgTranspt_CorA/ZnTranspt_ZntB"/>
</dbReference>
<dbReference type="SUPFAM" id="SSF53474">
    <property type="entry name" value="alpha/beta-Hydrolases"/>
    <property type="match status" value="1"/>
</dbReference>
<dbReference type="GeneID" id="24411377"/>
<feature type="compositionally biased region" description="Acidic residues" evidence="9">
    <location>
        <begin position="830"/>
        <end position="842"/>
    </location>
</feature>
<keyword evidence="12" id="KW-1185">Reference proteome</keyword>
<feature type="region of interest" description="Disordered" evidence="9">
    <location>
        <begin position="668"/>
        <end position="691"/>
    </location>
</feature>
<sequence length="1221" mass="138851">MSEFKNWTQETEMAVLSEVAAAQNDSPERVEPRHSLPAQPSEKTHINSPESPRPSSPTPHWNRLPGFAHIDGDVNGRGYNETLVDIVCVPCPGADPVETWARDPLPEGYFGRPSDVSISAVKELAGASILSPTINRHLPMATHLWVRQGIRKEVSEARVLLYRHRELVEGMTLDDLALDLIEQVWNVRYGNQRSRPLFFIAHSVGGLVVKLALLHASRTERYKPFMYNCHGVSFFATPHRGSSYLSMKHLEDSIRRLLRLQRPLPRSISDYLRLGHKPLLKMHEEFSTIASELRIWTFYETIDSQLSGSGSTSRGRAKEVRFGAPLASIKSSMVGVRQEHVFSLDSEHSNCASFGVGNTETMNTYLQELAFAVQRAMELSSQYIHTPLNLKKHVKVEIIGFYEDPDAEMESAIRLYFTKLHLQKFLEQGPERCLEQRLQKTALRPHSDPDPPHPTQDPHKSNKGIGILSSFQELGQKVWQGHSDSPSRPKTPDSESQGSPGIMVTRPSAVEGSHSMPVETIRRMQSLKVPPLSPPGFNRPSSRSSNAGSTRSDPTDLELSPKAMYPESLPVMGVGKSYSEPFSRRQDRLSRGSALDDLTAGFSRPDPASRRFMWIHTPFTNPSWVKDILGVLANPHDPSFIKLSNNDNWASKHVIGRHSQSQAPFVKPSCNYIPPGSTPSPHPSPNLSGRTISGSGSSSGYLYMYLPFLHFDTYIDILHRRNFIKRRMQHGRARPVPSDVAELDSPELRMIWEYIGYDPPLNYRRTLDQFAYPSLRDTWARDDDQMLYKLTKDRTPNVMDRDQLMLQRGPTSGSTWSPGEKVSPSNTGLLEEDTLDTDDEETDLDETIKDGKVLMVDQLWLWAIDTTTLSTFFNRRESKRKEGPLFQQSDLRNSVYNELNGDLTGRCENALDLAAFITERMTSSLKRFRMQTFKDVSGSDSDSDGNRPESIKKRHKRELEEAERENRENTSALMELRDMEDELKSLVKLFEAQEVVVRNMKSIFEGEDTKHLTRHGLMYLEEALSKVDGYKSQTVEMLKRVDTTRTDYEKLLEMVQRKAQVDEVRWSRLQTELASSQNLSVMIFTTFTVIFLPLSFFSSLFGMNTVEWDRQLPTIGFIGAVSLPASAVIISAALVAAFSSRVQGFVRTGYKGGKNVLQALGSAVMEFMPRRKQEKRRVNKAEREERRTRKMDRGYDFWQNVRRERASEYRIPEVNRHRTRT</sequence>
<dbReference type="RefSeq" id="XP_008094888.1">
    <property type="nucleotide sequence ID" value="XM_008096697.1"/>
</dbReference>
<evidence type="ECO:0000256" key="9">
    <source>
        <dbReference type="SAM" id="MobiDB-lite"/>
    </source>
</evidence>
<evidence type="ECO:0000256" key="2">
    <source>
        <dbReference type="ARBA" id="ARBA00004173"/>
    </source>
</evidence>
<keyword evidence="4 10" id="KW-0812">Transmembrane</keyword>
<keyword evidence="7" id="KW-0496">Mitochondrion</keyword>
<evidence type="ECO:0000256" key="1">
    <source>
        <dbReference type="ARBA" id="ARBA00004141"/>
    </source>
</evidence>
<dbReference type="GO" id="GO:0005783">
    <property type="term" value="C:endoplasmic reticulum"/>
    <property type="evidence" value="ECO:0007669"/>
    <property type="project" value="UniProtKB-SubCell"/>
</dbReference>
<evidence type="ECO:0000256" key="10">
    <source>
        <dbReference type="SAM" id="Phobius"/>
    </source>
</evidence>
<feature type="region of interest" description="Disordered" evidence="9">
    <location>
        <begin position="15"/>
        <end position="64"/>
    </location>
</feature>
<dbReference type="VEuPathDB" id="FungiDB:GLRG_06012"/>
<gene>
    <name evidence="11" type="ORF">GLRG_06012</name>
</gene>
<dbReference type="AlphaFoldDB" id="E3QJ30"/>
<dbReference type="OrthoDB" id="361039at2759"/>
<dbReference type="InterPro" id="IPR029058">
    <property type="entry name" value="AB_hydrolase_fold"/>
</dbReference>
<evidence type="ECO:0008006" key="13">
    <source>
        <dbReference type="Google" id="ProtNLM"/>
    </source>
</evidence>